<dbReference type="GO" id="GO:0005886">
    <property type="term" value="C:plasma membrane"/>
    <property type="evidence" value="ECO:0007669"/>
    <property type="project" value="UniProtKB-ARBA"/>
</dbReference>
<dbReference type="PANTHER" id="PTHR43166">
    <property type="entry name" value="AMINO ACID IMPORT ATP-BINDING PROTEIN"/>
    <property type="match status" value="1"/>
</dbReference>
<dbReference type="RefSeq" id="WP_134768810.1">
    <property type="nucleotide sequence ID" value="NZ_SCFR01000003.1"/>
</dbReference>
<evidence type="ECO:0000313" key="11">
    <source>
        <dbReference type="Proteomes" id="UP000297454"/>
    </source>
</evidence>
<evidence type="ECO:0000256" key="5">
    <source>
        <dbReference type="ARBA" id="ARBA00022840"/>
    </source>
</evidence>
<keyword evidence="8" id="KW-0472">Membrane</keyword>
<dbReference type="FunFam" id="3.40.50.300:FF:000056">
    <property type="entry name" value="Cell division ATP-binding protein FtsE"/>
    <property type="match status" value="1"/>
</dbReference>
<sequence length="337" mass="37642">MIKIENLNVTFENGNSVFKACDDVSLKVSKGEIFGIIGLSGAGKSTLIRCINGLQKPDSGSIKIQGDDIVKLSKKELNEKRKDMSMIFQTFNLFNQKTVYKNISYPLEIAGFSKKDIKSRVEELLNFVDLNSKKDEYPSKLSGGQKQRVAIARALAVNPKILLSDESTSALDPANTKVILDLLKKAVKKFNLTIILITHQMEVCRDICDRIAVMENGKIIEENTTEALFINPKHAITKSFIRGNAEESKNDIEYEDNNFYSKYVVLNFNHTISKKAIVSEVIKKTNIDVNILSGKINRLSEKAVVFLEVELIGSDSSVKNAIEIFQSLGVIVEEKND</sequence>
<dbReference type="InterPro" id="IPR050086">
    <property type="entry name" value="MetN_ABC_transporter-like"/>
</dbReference>
<dbReference type="PANTHER" id="PTHR43166:SF30">
    <property type="entry name" value="METHIONINE IMPORT ATP-BINDING PROTEIN METN"/>
    <property type="match status" value="1"/>
</dbReference>
<dbReference type="SMART" id="SM00930">
    <property type="entry name" value="NIL"/>
    <property type="match status" value="1"/>
</dbReference>
<reference evidence="10 11" key="1">
    <citation type="submission" date="2019-01" db="EMBL/GenBank/DDBJ databases">
        <title>Draft Genome Sequences of Helcococcus ovis Strains Isolated from the Uterus and Vagina of Dairy Cows with Metritis.</title>
        <authorList>
            <person name="Cunha F."/>
            <person name="Jeon S.J."/>
            <person name="Kutzer P."/>
            <person name="Galvao K.N."/>
        </authorList>
    </citation>
    <scope>NUCLEOTIDE SEQUENCE [LARGE SCALE GENOMIC DNA]</scope>
    <source>
        <strain evidence="10 11">KG-37</strain>
    </source>
</reference>
<proteinExistence type="inferred from homology"/>
<evidence type="ECO:0000256" key="6">
    <source>
        <dbReference type="ARBA" id="ARBA00022967"/>
    </source>
</evidence>
<dbReference type="Pfam" id="PF00005">
    <property type="entry name" value="ABC_tran"/>
    <property type="match status" value="1"/>
</dbReference>
<dbReference type="InterPro" id="IPR045865">
    <property type="entry name" value="ACT-like_dom_sf"/>
</dbReference>
<dbReference type="InterPro" id="IPR041701">
    <property type="entry name" value="MetN_ABC"/>
</dbReference>
<dbReference type="Pfam" id="PF09383">
    <property type="entry name" value="NIL"/>
    <property type="match status" value="1"/>
</dbReference>
<feature type="domain" description="ABC transporter" evidence="9">
    <location>
        <begin position="2"/>
        <end position="241"/>
    </location>
</feature>
<accession>A0A4R9C512</accession>
<dbReference type="InterPro" id="IPR003439">
    <property type="entry name" value="ABC_transporter-like_ATP-bd"/>
</dbReference>
<dbReference type="Proteomes" id="UP000297454">
    <property type="component" value="Unassembled WGS sequence"/>
</dbReference>
<dbReference type="CDD" id="cd03258">
    <property type="entry name" value="ABC_MetN_methionine_transporter"/>
    <property type="match status" value="1"/>
</dbReference>
<dbReference type="SMART" id="SM00382">
    <property type="entry name" value="AAA"/>
    <property type="match status" value="1"/>
</dbReference>
<dbReference type="GO" id="GO:0016887">
    <property type="term" value="F:ATP hydrolysis activity"/>
    <property type="evidence" value="ECO:0007669"/>
    <property type="project" value="InterPro"/>
</dbReference>
<dbReference type="Gene3D" id="3.30.70.260">
    <property type="match status" value="1"/>
</dbReference>
<evidence type="ECO:0000256" key="8">
    <source>
        <dbReference type="ARBA" id="ARBA00023136"/>
    </source>
</evidence>
<evidence type="ECO:0000259" key="9">
    <source>
        <dbReference type="PROSITE" id="PS50893"/>
    </source>
</evidence>
<evidence type="ECO:0000256" key="3">
    <source>
        <dbReference type="ARBA" id="ARBA00022475"/>
    </source>
</evidence>
<dbReference type="InterPro" id="IPR027417">
    <property type="entry name" value="P-loop_NTPase"/>
</dbReference>
<protein>
    <submittedName>
        <fullName evidence="10">Methionine ABC transporter ATP-binding protein</fullName>
    </submittedName>
</protein>
<evidence type="ECO:0000256" key="1">
    <source>
        <dbReference type="ARBA" id="ARBA00005417"/>
    </source>
</evidence>
<keyword evidence="2" id="KW-0813">Transport</keyword>
<comment type="similarity">
    <text evidence="1">Belongs to the ABC transporter superfamily.</text>
</comment>
<dbReference type="SUPFAM" id="SSF55021">
    <property type="entry name" value="ACT-like"/>
    <property type="match status" value="1"/>
</dbReference>
<dbReference type="Gene3D" id="3.40.50.300">
    <property type="entry name" value="P-loop containing nucleotide triphosphate hydrolases"/>
    <property type="match status" value="1"/>
</dbReference>
<keyword evidence="6" id="KW-1278">Translocase</keyword>
<dbReference type="PROSITE" id="PS50893">
    <property type="entry name" value="ABC_TRANSPORTER_2"/>
    <property type="match status" value="1"/>
</dbReference>
<dbReference type="InterPro" id="IPR018449">
    <property type="entry name" value="NIL_domain"/>
</dbReference>
<evidence type="ECO:0000256" key="2">
    <source>
        <dbReference type="ARBA" id="ARBA00022448"/>
    </source>
</evidence>
<dbReference type="InterPro" id="IPR003593">
    <property type="entry name" value="AAA+_ATPase"/>
</dbReference>
<evidence type="ECO:0000256" key="4">
    <source>
        <dbReference type="ARBA" id="ARBA00022741"/>
    </source>
</evidence>
<dbReference type="GO" id="GO:0006865">
    <property type="term" value="P:amino acid transport"/>
    <property type="evidence" value="ECO:0007669"/>
    <property type="project" value="UniProtKB-KW"/>
</dbReference>
<dbReference type="AlphaFoldDB" id="A0A4R9C512"/>
<comment type="caution">
    <text evidence="10">The sequence shown here is derived from an EMBL/GenBank/DDBJ whole genome shotgun (WGS) entry which is preliminary data.</text>
</comment>
<dbReference type="EMBL" id="SCFR01000003">
    <property type="protein sequence ID" value="TFF67312.1"/>
    <property type="molecule type" value="Genomic_DNA"/>
</dbReference>
<gene>
    <name evidence="10" type="ORF">EQF91_01430</name>
</gene>
<evidence type="ECO:0000256" key="7">
    <source>
        <dbReference type="ARBA" id="ARBA00022970"/>
    </source>
</evidence>
<keyword evidence="11" id="KW-1185">Reference proteome</keyword>
<evidence type="ECO:0000313" key="10">
    <source>
        <dbReference type="EMBL" id="TFF67312.1"/>
    </source>
</evidence>
<keyword evidence="5 10" id="KW-0067">ATP-binding</keyword>
<organism evidence="10 11">
    <name type="scientific">Helcococcus ovis</name>
    <dbReference type="NCBI Taxonomy" id="72026"/>
    <lineage>
        <taxon>Bacteria</taxon>
        <taxon>Bacillati</taxon>
        <taxon>Bacillota</taxon>
        <taxon>Tissierellia</taxon>
        <taxon>Tissierellales</taxon>
        <taxon>Peptoniphilaceae</taxon>
        <taxon>Helcococcus</taxon>
    </lineage>
</organism>
<keyword evidence="3" id="KW-1003">Cell membrane</keyword>
<dbReference type="SUPFAM" id="SSF52540">
    <property type="entry name" value="P-loop containing nucleoside triphosphate hydrolases"/>
    <property type="match status" value="1"/>
</dbReference>
<dbReference type="GO" id="GO:0005524">
    <property type="term" value="F:ATP binding"/>
    <property type="evidence" value="ECO:0007669"/>
    <property type="project" value="UniProtKB-KW"/>
</dbReference>
<keyword evidence="4" id="KW-0547">Nucleotide-binding</keyword>
<name>A0A4R9C512_9FIRM</name>
<dbReference type="PROSITE" id="PS00211">
    <property type="entry name" value="ABC_TRANSPORTER_1"/>
    <property type="match status" value="1"/>
</dbReference>
<keyword evidence="7" id="KW-0029">Amino-acid transport</keyword>
<dbReference type="InterPro" id="IPR017871">
    <property type="entry name" value="ABC_transporter-like_CS"/>
</dbReference>